<keyword evidence="3" id="KW-1185">Reference proteome</keyword>
<name>A0A842J2B6_9BACT</name>
<proteinExistence type="predicted"/>
<dbReference type="AlphaFoldDB" id="A0A842J2B6"/>
<comment type="caution">
    <text evidence="2">The sequence shown here is derived from an EMBL/GenBank/DDBJ whole genome shotgun (WGS) entry which is preliminary data.</text>
</comment>
<reference evidence="2 3" key="1">
    <citation type="submission" date="2020-08" db="EMBL/GenBank/DDBJ databases">
        <title>Complete genome and description of Campylobacter massiliensis Marseille-Q3452 sp. nov.</title>
        <authorList>
            <person name="Antezack A."/>
        </authorList>
    </citation>
    <scope>NUCLEOTIDE SEQUENCE [LARGE SCALE GENOMIC DNA]</scope>
    <source>
        <strain evidence="2 3">Marseille-Q3452</strain>
    </source>
</reference>
<keyword evidence="1" id="KW-0732">Signal</keyword>
<evidence type="ECO:0000313" key="2">
    <source>
        <dbReference type="EMBL" id="MBC2881917.1"/>
    </source>
</evidence>
<feature type="chain" id="PRO_5032833896" evidence="1">
    <location>
        <begin position="26"/>
        <end position="245"/>
    </location>
</feature>
<protein>
    <submittedName>
        <fullName evidence="2">Uncharacterized protein</fullName>
    </submittedName>
</protein>
<dbReference type="EMBL" id="JACLZK010000001">
    <property type="protein sequence ID" value="MBC2881917.1"/>
    <property type="molecule type" value="Genomic_DNA"/>
</dbReference>
<accession>A0A842J2B6</accession>
<dbReference type="Proteomes" id="UP000552683">
    <property type="component" value="Unassembled WGS sequence"/>
</dbReference>
<organism evidence="2 3">
    <name type="scientific">Campylobacter massiliensis</name>
    <dbReference type="NCBI Taxonomy" id="2762557"/>
    <lineage>
        <taxon>Bacteria</taxon>
        <taxon>Pseudomonadati</taxon>
        <taxon>Campylobacterota</taxon>
        <taxon>Epsilonproteobacteria</taxon>
        <taxon>Campylobacterales</taxon>
        <taxon>Campylobacteraceae</taxon>
        <taxon>Campylobacter</taxon>
    </lineage>
</organism>
<gene>
    <name evidence="2" type="ORF">H7R39_01245</name>
</gene>
<feature type="signal peptide" evidence="1">
    <location>
        <begin position="1"/>
        <end position="25"/>
    </location>
</feature>
<dbReference type="InterPro" id="IPR046505">
    <property type="entry name" value="DUF6683"/>
</dbReference>
<dbReference type="Pfam" id="PF20388">
    <property type="entry name" value="DUF6683"/>
    <property type="match status" value="1"/>
</dbReference>
<sequence>MKILGKIRVGAAALGAVMCFSGAQALYVIDYIDFNEQWLRQDAYNRAMNQAKKNLNPPDDSAYVKDVKTDILYTGALVRAGDGFLNIYADGVERLAALFPAAQRDEGRRLIVEGIDKLDGSVEQLYGIPKENVATGIVALLGGAYAAYFNHPMPDEAVKPAFLQIAEFLRKKPELFEGKATEMMNSYQISMGLGFLLMAMQQELQQHPNPAHETELKAIGRLVFKSLLNVEPEQMDFTASGIVFK</sequence>
<dbReference type="RefSeq" id="WP_185897619.1">
    <property type="nucleotide sequence ID" value="NZ_JACLZK010000001.1"/>
</dbReference>
<evidence type="ECO:0000256" key="1">
    <source>
        <dbReference type="SAM" id="SignalP"/>
    </source>
</evidence>
<evidence type="ECO:0000313" key="3">
    <source>
        <dbReference type="Proteomes" id="UP000552683"/>
    </source>
</evidence>